<evidence type="ECO:0000313" key="1">
    <source>
        <dbReference type="EMBL" id="ETR65028.1"/>
    </source>
</evidence>
<name>A0A1V1NR37_9BACT</name>
<comment type="caution">
    <text evidence="1">The sequence shown here is derived from an EMBL/GenBank/DDBJ whole genome shotgun (WGS) entry which is preliminary data.</text>
</comment>
<sequence length="108" mass="12572">MADFNLSEKFSTLVKWYDGYNFGGRTIFNPWSIVNYISNPECGPEPYWLNTSSMDMIEKVITPNDLLLREELNDLIEGKSITKIIYENMVFSDILNPRSDLLWSFFAS</sequence>
<protein>
    <recommendedName>
        <fullName evidence="3">AAA-ATPase-like domain-containing protein</fullName>
    </recommendedName>
</protein>
<gene>
    <name evidence="1" type="ORF">OMM_14931</name>
</gene>
<dbReference type="Proteomes" id="UP000189670">
    <property type="component" value="Unassembled WGS sequence"/>
</dbReference>
<organism evidence="1 2">
    <name type="scientific">Candidatus Magnetoglobus multicellularis str. Araruama</name>
    <dbReference type="NCBI Taxonomy" id="890399"/>
    <lineage>
        <taxon>Bacteria</taxon>
        <taxon>Pseudomonadati</taxon>
        <taxon>Thermodesulfobacteriota</taxon>
        <taxon>Desulfobacteria</taxon>
        <taxon>Desulfobacterales</taxon>
        <taxon>Desulfobacteraceae</taxon>
        <taxon>Candidatus Magnetoglobus</taxon>
    </lineage>
</organism>
<reference evidence="2" key="1">
    <citation type="submission" date="2012-11" db="EMBL/GenBank/DDBJ databases">
        <authorList>
            <person name="Lucero-Rivera Y.E."/>
            <person name="Tovar-Ramirez D."/>
        </authorList>
    </citation>
    <scope>NUCLEOTIDE SEQUENCE [LARGE SCALE GENOMIC DNA]</scope>
    <source>
        <strain evidence="2">Araruama</strain>
    </source>
</reference>
<proteinExistence type="predicted"/>
<accession>A0A1V1NR37</accession>
<evidence type="ECO:0008006" key="3">
    <source>
        <dbReference type="Google" id="ProtNLM"/>
    </source>
</evidence>
<evidence type="ECO:0000313" key="2">
    <source>
        <dbReference type="Proteomes" id="UP000189670"/>
    </source>
</evidence>
<dbReference type="AlphaFoldDB" id="A0A1V1NR37"/>
<dbReference type="EMBL" id="ATBP01003301">
    <property type="protein sequence ID" value="ETR65028.1"/>
    <property type="molecule type" value="Genomic_DNA"/>
</dbReference>